<proteinExistence type="predicted"/>
<evidence type="ECO:0000313" key="1">
    <source>
        <dbReference type="EMBL" id="PCG77247.1"/>
    </source>
</evidence>
<comment type="caution">
    <text evidence="1">The sequence shown here is derived from an EMBL/GenBank/DDBJ whole genome shotgun (WGS) entry which is preliminary data.</text>
</comment>
<dbReference type="AlphaFoldDB" id="A0A2A4JZ10"/>
<sequence length="133" mass="14675">MADKLVKKRSSMKAKLTTFGAHLNVLKSYGNRSFFGQADEAYAARDQFEQQYYPLVALARSLLPGLDGECQRRDSADSEAKLEATMSAVVMAVNNNGERCNARILLDNGSTANFITRTCVTSCVCPEMIRSPR</sequence>
<gene>
    <name evidence="1" type="ORF">B5V51_7816</name>
</gene>
<reference evidence="1" key="1">
    <citation type="submission" date="2017-09" db="EMBL/GenBank/DDBJ databases">
        <title>Contemporary evolution of a Lepidopteran species, Heliothis virescens, in response to modern agricultural practices.</title>
        <authorList>
            <person name="Fritz M.L."/>
            <person name="Deyonke A.M."/>
            <person name="Papanicolaou A."/>
            <person name="Micinski S."/>
            <person name="Westbrook J."/>
            <person name="Gould F."/>
        </authorList>
    </citation>
    <scope>NUCLEOTIDE SEQUENCE [LARGE SCALE GENOMIC DNA]</scope>
    <source>
        <strain evidence="1">HvINT-</strain>
        <tissue evidence="1">Whole body</tissue>
    </source>
</reference>
<accession>A0A2A4JZ10</accession>
<dbReference type="EMBL" id="NWSH01000343">
    <property type="protein sequence ID" value="PCG77247.1"/>
    <property type="molecule type" value="Genomic_DNA"/>
</dbReference>
<organism evidence="1">
    <name type="scientific">Heliothis virescens</name>
    <name type="common">Tobacco budworm moth</name>
    <dbReference type="NCBI Taxonomy" id="7102"/>
    <lineage>
        <taxon>Eukaryota</taxon>
        <taxon>Metazoa</taxon>
        <taxon>Ecdysozoa</taxon>
        <taxon>Arthropoda</taxon>
        <taxon>Hexapoda</taxon>
        <taxon>Insecta</taxon>
        <taxon>Pterygota</taxon>
        <taxon>Neoptera</taxon>
        <taxon>Endopterygota</taxon>
        <taxon>Lepidoptera</taxon>
        <taxon>Glossata</taxon>
        <taxon>Ditrysia</taxon>
        <taxon>Noctuoidea</taxon>
        <taxon>Noctuidae</taxon>
        <taxon>Heliothinae</taxon>
        <taxon>Heliothis</taxon>
    </lineage>
</organism>
<protein>
    <submittedName>
        <fullName evidence="1">Uncharacterized protein</fullName>
    </submittedName>
</protein>
<name>A0A2A4JZ10_HELVI</name>